<accession>A0ABS2EUI8</accession>
<evidence type="ECO:0000313" key="2">
    <source>
        <dbReference type="Proteomes" id="UP000703295"/>
    </source>
</evidence>
<reference evidence="1 2" key="1">
    <citation type="journal article" date="2021" name="Sci. Rep.">
        <title>The distribution of antibiotic resistance genes in chicken gut microbiota commensals.</title>
        <authorList>
            <person name="Juricova H."/>
            <person name="Matiasovicova J."/>
            <person name="Kubasova T."/>
            <person name="Cejkova D."/>
            <person name="Rychlik I."/>
        </authorList>
    </citation>
    <scope>NUCLEOTIDE SEQUENCE [LARGE SCALE GENOMIC DNA]</scope>
    <source>
        <strain evidence="1 2">An801</strain>
    </source>
</reference>
<dbReference type="EMBL" id="JACJJW010000011">
    <property type="protein sequence ID" value="MBM6758208.1"/>
    <property type="molecule type" value="Genomic_DNA"/>
</dbReference>
<name>A0ABS2EUI8_9BACE</name>
<organism evidence="1 2">
    <name type="scientific">Bacteroides mediterraneensis</name>
    <dbReference type="NCBI Taxonomy" id="1841856"/>
    <lineage>
        <taxon>Bacteria</taxon>
        <taxon>Pseudomonadati</taxon>
        <taxon>Bacteroidota</taxon>
        <taxon>Bacteroidia</taxon>
        <taxon>Bacteroidales</taxon>
        <taxon>Bacteroidaceae</taxon>
        <taxon>Bacteroides</taxon>
    </lineage>
</organism>
<gene>
    <name evidence="1" type="ORF">H6A31_05855</name>
</gene>
<proteinExistence type="predicted"/>
<comment type="caution">
    <text evidence="1">The sequence shown here is derived from an EMBL/GenBank/DDBJ whole genome shotgun (WGS) entry which is preliminary data.</text>
</comment>
<protein>
    <submittedName>
        <fullName evidence="1">Uncharacterized protein</fullName>
    </submittedName>
</protein>
<dbReference type="Proteomes" id="UP000703295">
    <property type="component" value="Unassembled WGS sequence"/>
</dbReference>
<keyword evidence="2" id="KW-1185">Reference proteome</keyword>
<evidence type="ECO:0000313" key="1">
    <source>
        <dbReference type="EMBL" id="MBM6758208.1"/>
    </source>
</evidence>
<sequence>MRGGMMGGCGPSPHEKSEIWDMIYCMLEDIRTARALLYTDDFDKILQRLELIEKEIDILSVLLGEA</sequence>
<dbReference type="RefSeq" id="WP_204475432.1">
    <property type="nucleotide sequence ID" value="NZ_JACJJW010000011.1"/>
</dbReference>